<protein>
    <recommendedName>
        <fullName evidence="4">SMP domain-containing protein</fullName>
    </recommendedName>
</protein>
<keyword evidence="3" id="KW-1185">Reference proteome</keyword>
<organism evidence="2 3">
    <name type="scientific">Puccinia triticina</name>
    <dbReference type="NCBI Taxonomy" id="208348"/>
    <lineage>
        <taxon>Eukaryota</taxon>
        <taxon>Fungi</taxon>
        <taxon>Dikarya</taxon>
        <taxon>Basidiomycota</taxon>
        <taxon>Pucciniomycotina</taxon>
        <taxon>Pucciniomycetes</taxon>
        <taxon>Pucciniales</taxon>
        <taxon>Pucciniaceae</taxon>
        <taxon>Puccinia</taxon>
    </lineage>
</organism>
<dbReference type="GeneID" id="77808749"/>
<reference evidence="2" key="1">
    <citation type="submission" date="2022-10" db="EMBL/GenBank/DDBJ databases">
        <title>Puccinia triticina Genome sequencing and assembly.</title>
        <authorList>
            <person name="Li C."/>
        </authorList>
    </citation>
    <scope>NUCLEOTIDE SEQUENCE</scope>
    <source>
        <strain evidence="2">Pt15</strain>
    </source>
</reference>
<proteinExistence type="predicted"/>
<dbReference type="EMBL" id="CP110423">
    <property type="protein sequence ID" value="WAQ83475.1"/>
    <property type="molecule type" value="Genomic_DNA"/>
</dbReference>
<feature type="chain" id="PRO_5046211578" description="SMP domain-containing protein" evidence="1">
    <location>
        <begin position="23"/>
        <end position="119"/>
    </location>
</feature>
<evidence type="ECO:0000313" key="2">
    <source>
        <dbReference type="EMBL" id="WAQ83475.1"/>
    </source>
</evidence>
<evidence type="ECO:0000256" key="1">
    <source>
        <dbReference type="SAM" id="SignalP"/>
    </source>
</evidence>
<keyword evidence="1" id="KW-0732">Signal</keyword>
<sequence length="119" mass="12369">MKSRAVLALLLLTCVFLTGVNSGFIEGILSLAEAGRAAKMIKEGTAAAGAAKAAELMKNTGQMRGAMTSAGTVARADAKVSSNLEAMKAAELTGTLGRRSTTHVLMRRTRNYQNSAPGR</sequence>
<evidence type="ECO:0008006" key="4">
    <source>
        <dbReference type="Google" id="ProtNLM"/>
    </source>
</evidence>
<gene>
    <name evidence="2" type="ORF">PtA15_3A846</name>
</gene>
<dbReference type="RefSeq" id="XP_053019030.1">
    <property type="nucleotide sequence ID" value="XM_053167854.1"/>
</dbReference>
<name>A0ABY7CFD4_9BASI</name>
<evidence type="ECO:0000313" key="3">
    <source>
        <dbReference type="Proteomes" id="UP001164743"/>
    </source>
</evidence>
<dbReference type="Proteomes" id="UP001164743">
    <property type="component" value="Chromosome 3A"/>
</dbReference>
<feature type="signal peptide" evidence="1">
    <location>
        <begin position="1"/>
        <end position="22"/>
    </location>
</feature>
<accession>A0ABY7CFD4</accession>